<keyword evidence="2" id="KW-1185">Reference proteome</keyword>
<comment type="caution">
    <text evidence="1">The sequence shown here is derived from an EMBL/GenBank/DDBJ whole genome shotgun (WGS) entry which is preliminary data.</text>
</comment>
<name>A0ABQ8J6X5_DERPT</name>
<organism evidence="1 2">
    <name type="scientific">Dermatophagoides pteronyssinus</name>
    <name type="common">European house dust mite</name>
    <dbReference type="NCBI Taxonomy" id="6956"/>
    <lineage>
        <taxon>Eukaryota</taxon>
        <taxon>Metazoa</taxon>
        <taxon>Ecdysozoa</taxon>
        <taxon>Arthropoda</taxon>
        <taxon>Chelicerata</taxon>
        <taxon>Arachnida</taxon>
        <taxon>Acari</taxon>
        <taxon>Acariformes</taxon>
        <taxon>Sarcoptiformes</taxon>
        <taxon>Astigmata</taxon>
        <taxon>Psoroptidia</taxon>
        <taxon>Analgoidea</taxon>
        <taxon>Pyroglyphidae</taxon>
        <taxon>Dermatophagoidinae</taxon>
        <taxon>Dermatophagoides</taxon>
    </lineage>
</organism>
<reference evidence="1 2" key="1">
    <citation type="journal article" date="2018" name="J. Allergy Clin. Immunol.">
        <title>High-quality assembly of Dermatophagoides pteronyssinus genome and transcriptome reveals a wide range of novel allergens.</title>
        <authorList>
            <person name="Liu X.Y."/>
            <person name="Yang K.Y."/>
            <person name="Wang M.Q."/>
            <person name="Kwok J.S."/>
            <person name="Zeng X."/>
            <person name="Yang Z."/>
            <person name="Xiao X.J."/>
            <person name="Lau C.P."/>
            <person name="Li Y."/>
            <person name="Huang Z.M."/>
            <person name="Ba J.G."/>
            <person name="Yim A.K."/>
            <person name="Ouyang C.Y."/>
            <person name="Ngai S.M."/>
            <person name="Chan T.F."/>
            <person name="Leung E.L."/>
            <person name="Liu L."/>
            <person name="Liu Z.G."/>
            <person name="Tsui S.K."/>
        </authorList>
    </citation>
    <scope>NUCLEOTIDE SEQUENCE [LARGE SCALE GENOMIC DNA]</scope>
    <source>
        <strain evidence="1">Derp</strain>
    </source>
</reference>
<protein>
    <submittedName>
        <fullName evidence="1">Uncharacterized protein</fullName>
    </submittedName>
</protein>
<dbReference type="EMBL" id="NJHN03000066">
    <property type="protein sequence ID" value="KAH9418106.1"/>
    <property type="molecule type" value="Genomic_DNA"/>
</dbReference>
<gene>
    <name evidence="1" type="ORF">DERP_014068</name>
</gene>
<evidence type="ECO:0000313" key="1">
    <source>
        <dbReference type="EMBL" id="KAH9418106.1"/>
    </source>
</evidence>
<proteinExistence type="predicted"/>
<reference evidence="1 2" key="2">
    <citation type="journal article" date="2022" name="Mol. Biol. Evol.">
        <title>Comparative Genomics Reveals Insights into the Divergent Evolution of Astigmatic Mites and Household Pest Adaptations.</title>
        <authorList>
            <person name="Xiong Q."/>
            <person name="Wan A.T."/>
            <person name="Liu X."/>
            <person name="Fung C.S."/>
            <person name="Xiao X."/>
            <person name="Malainual N."/>
            <person name="Hou J."/>
            <person name="Wang L."/>
            <person name="Wang M."/>
            <person name="Yang K.Y."/>
            <person name="Cui Y."/>
            <person name="Leung E.L."/>
            <person name="Nong W."/>
            <person name="Shin S.K."/>
            <person name="Au S.W."/>
            <person name="Jeong K.Y."/>
            <person name="Chew F.T."/>
            <person name="Hui J.H."/>
            <person name="Leung T.F."/>
            <person name="Tungtrongchitr A."/>
            <person name="Zhong N."/>
            <person name="Liu Z."/>
            <person name="Tsui S.K."/>
        </authorList>
    </citation>
    <scope>NUCLEOTIDE SEQUENCE [LARGE SCALE GENOMIC DNA]</scope>
    <source>
        <strain evidence="1">Derp</strain>
    </source>
</reference>
<sequence>MTAKLYLISECVLIEIFQKVIKRHTANNTVNQIEIYYVHEIINDAITNRSDTAIPVNIVLVEDMVILVFCINPIVFPSSLLRLSLIIDDDEDDVSFVIFDDDDNISRKFL</sequence>
<dbReference type="Proteomes" id="UP000887458">
    <property type="component" value="Unassembled WGS sequence"/>
</dbReference>
<evidence type="ECO:0000313" key="2">
    <source>
        <dbReference type="Proteomes" id="UP000887458"/>
    </source>
</evidence>
<accession>A0ABQ8J6X5</accession>